<evidence type="ECO:0000256" key="2">
    <source>
        <dbReference type="SAM" id="Phobius"/>
    </source>
</evidence>
<dbReference type="OrthoDB" id="1869454at2759"/>
<keyword evidence="2" id="KW-0472">Membrane</keyword>
<feature type="transmembrane region" description="Helical" evidence="2">
    <location>
        <begin position="287"/>
        <end position="309"/>
    </location>
</feature>
<name>A0A811P979_9POAL</name>
<dbReference type="PANTHER" id="PTHR34116:SF2">
    <property type="entry name" value="THH1_TOM1_TOM3 DOMAIN-CONTAINING PROTEIN"/>
    <property type="match status" value="1"/>
</dbReference>
<accession>A0A811P979</accession>
<evidence type="ECO:0000313" key="4">
    <source>
        <dbReference type="Proteomes" id="UP000604825"/>
    </source>
</evidence>
<dbReference type="InterPro" id="IPR016971">
    <property type="entry name" value="UCP031277"/>
</dbReference>
<keyword evidence="2" id="KW-0812">Transmembrane</keyword>
<dbReference type="PIRSF" id="PIRSF031277">
    <property type="entry name" value="UCP031277"/>
    <property type="match status" value="1"/>
</dbReference>
<dbReference type="Proteomes" id="UP000604825">
    <property type="component" value="Unassembled WGS sequence"/>
</dbReference>
<organism evidence="3 4">
    <name type="scientific">Miscanthus lutarioriparius</name>
    <dbReference type="NCBI Taxonomy" id="422564"/>
    <lineage>
        <taxon>Eukaryota</taxon>
        <taxon>Viridiplantae</taxon>
        <taxon>Streptophyta</taxon>
        <taxon>Embryophyta</taxon>
        <taxon>Tracheophyta</taxon>
        <taxon>Spermatophyta</taxon>
        <taxon>Magnoliopsida</taxon>
        <taxon>Liliopsida</taxon>
        <taxon>Poales</taxon>
        <taxon>Poaceae</taxon>
        <taxon>PACMAD clade</taxon>
        <taxon>Panicoideae</taxon>
        <taxon>Andropogonodae</taxon>
        <taxon>Andropogoneae</taxon>
        <taxon>Saccharinae</taxon>
        <taxon>Miscanthus</taxon>
    </lineage>
</organism>
<keyword evidence="2" id="KW-1133">Transmembrane helix</keyword>
<feature type="region of interest" description="Disordered" evidence="1">
    <location>
        <begin position="385"/>
        <end position="404"/>
    </location>
</feature>
<keyword evidence="4" id="KW-1185">Reference proteome</keyword>
<reference evidence="3" key="1">
    <citation type="submission" date="2020-10" db="EMBL/GenBank/DDBJ databases">
        <authorList>
            <person name="Han B."/>
            <person name="Lu T."/>
            <person name="Zhao Q."/>
            <person name="Huang X."/>
            <person name="Zhao Y."/>
        </authorList>
    </citation>
    <scope>NUCLEOTIDE SEQUENCE</scope>
</reference>
<proteinExistence type="predicted"/>
<feature type="compositionally biased region" description="Low complexity" evidence="1">
    <location>
        <begin position="393"/>
        <end position="403"/>
    </location>
</feature>
<comment type="caution">
    <text evidence="3">The sequence shown here is derived from an EMBL/GenBank/DDBJ whole genome shotgun (WGS) entry which is preliminary data.</text>
</comment>
<feature type="transmembrane region" description="Helical" evidence="2">
    <location>
        <begin position="214"/>
        <end position="233"/>
    </location>
</feature>
<dbReference type="EMBL" id="CAJGYO010000006">
    <property type="protein sequence ID" value="CAD6235487.1"/>
    <property type="molecule type" value="Genomic_DNA"/>
</dbReference>
<dbReference type="PANTHER" id="PTHR34116">
    <property type="entry name" value="PLASMINOGEN ACTIVATOR INHIBITOR"/>
    <property type="match status" value="1"/>
</dbReference>
<gene>
    <name evidence="3" type="ORF">NCGR_LOCUS23688</name>
</gene>
<evidence type="ECO:0000256" key="1">
    <source>
        <dbReference type="SAM" id="MobiDB-lite"/>
    </source>
</evidence>
<dbReference type="AlphaFoldDB" id="A0A811P979"/>
<feature type="transmembrane region" description="Helical" evidence="2">
    <location>
        <begin position="253"/>
        <end position="275"/>
    </location>
</feature>
<feature type="transmembrane region" description="Helical" evidence="2">
    <location>
        <begin position="111"/>
        <end position="137"/>
    </location>
</feature>
<protein>
    <submittedName>
        <fullName evidence="3">Uncharacterized protein</fullName>
    </submittedName>
</protein>
<sequence>MYIKPYREERALSHCGLLLKSIDVQCNGNITIGKCKKLEIWWNVLVHAPFFGVPRRLGWERPRLESSRSWPLLRLERAAAEYMSVYFRCRIRRGPSFLPLGYFNGPWVTRIALILITIWWGVGFAEPGIFFAFAFLLHGSLQKKELGTLNQRWNWKTMAYLLAFCIPVFSVQAILVFIGPKFVRDENHDLGRRKIAKYFIRTYSPVGDTSVCTYPLFGTIFLGLVDALLMSYVSYVGSRVLSLVINKSLRRRVYLLMVSVLCFLPFRVLLLGFSVLPKPGDVAFEGIIFLSFFMMLSCTTVGILLLVYYPVADSLALRDIGQRDIAEMVPYDDYYYEGASLVANQSFREIERNSDTSTKRGSISFRTMIREDQLQQDGTDEIGFSSRSGVHIGSPSGSSPSAALPMLPLKEIPRY</sequence>
<evidence type="ECO:0000313" key="3">
    <source>
        <dbReference type="EMBL" id="CAD6235487.1"/>
    </source>
</evidence>
<feature type="transmembrane region" description="Helical" evidence="2">
    <location>
        <begin position="158"/>
        <end position="178"/>
    </location>
</feature>